<name>A0A0F8WZT9_9EURO</name>
<feature type="compositionally biased region" description="Low complexity" evidence="1">
    <location>
        <begin position="422"/>
        <end position="443"/>
    </location>
</feature>
<reference evidence="3 4" key="1">
    <citation type="submission" date="2015-02" db="EMBL/GenBank/DDBJ databases">
        <title>Draft Genome Sequences of Two Closely-Related Aflatoxigenic Aspergillus Species Obtained from the Cote d'Ivoire.</title>
        <authorList>
            <person name="Moore G.G."/>
            <person name="Beltz S.B."/>
            <person name="Mack B.M."/>
        </authorList>
    </citation>
    <scope>NUCLEOTIDE SEQUENCE [LARGE SCALE GENOMIC DNA]</scope>
    <source>
        <strain evidence="3 4">SRRC1432</strain>
    </source>
</reference>
<feature type="region of interest" description="Disordered" evidence="1">
    <location>
        <begin position="190"/>
        <end position="297"/>
    </location>
</feature>
<keyword evidence="4" id="KW-1185">Reference proteome</keyword>
<feature type="compositionally biased region" description="Polar residues" evidence="1">
    <location>
        <begin position="242"/>
        <end position="266"/>
    </location>
</feature>
<organism evidence="3 4">
    <name type="scientific">Aspergillus ochraceoroseus</name>
    <dbReference type="NCBI Taxonomy" id="138278"/>
    <lineage>
        <taxon>Eukaryota</taxon>
        <taxon>Fungi</taxon>
        <taxon>Dikarya</taxon>
        <taxon>Ascomycota</taxon>
        <taxon>Pezizomycotina</taxon>
        <taxon>Eurotiomycetes</taxon>
        <taxon>Eurotiomycetidae</taxon>
        <taxon>Eurotiales</taxon>
        <taxon>Aspergillaceae</taxon>
        <taxon>Aspergillus</taxon>
        <taxon>Aspergillus subgen. Nidulantes</taxon>
    </lineage>
</organism>
<dbReference type="VEuPathDB" id="FungiDB:P175DRAFT_0506280"/>
<feature type="region of interest" description="Disordered" evidence="1">
    <location>
        <begin position="337"/>
        <end position="443"/>
    </location>
</feature>
<keyword evidence="2" id="KW-0472">Membrane</keyword>
<accession>A0A0F8WZT9</accession>
<evidence type="ECO:0000313" key="4">
    <source>
        <dbReference type="Proteomes" id="UP000034947"/>
    </source>
</evidence>
<dbReference type="EMBL" id="JYKN01002326">
    <property type="protein sequence ID" value="KKK16842.1"/>
    <property type="molecule type" value="Genomic_DNA"/>
</dbReference>
<feature type="compositionally biased region" description="Basic and acidic residues" evidence="1">
    <location>
        <begin position="231"/>
        <end position="241"/>
    </location>
</feature>
<evidence type="ECO:0000313" key="3">
    <source>
        <dbReference type="EMBL" id="KKK16842.1"/>
    </source>
</evidence>
<feature type="compositionally biased region" description="Polar residues" evidence="1">
    <location>
        <begin position="412"/>
        <end position="421"/>
    </location>
</feature>
<dbReference type="Proteomes" id="UP000034947">
    <property type="component" value="Unassembled WGS sequence"/>
</dbReference>
<evidence type="ECO:0000256" key="2">
    <source>
        <dbReference type="SAM" id="Phobius"/>
    </source>
</evidence>
<feature type="compositionally biased region" description="Polar residues" evidence="1">
    <location>
        <begin position="194"/>
        <end position="204"/>
    </location>
</feature>
<keyword evidence="2" id="KW-0812">Transmembrane</keyword>
<dbReference type="AlphaFoldDB" id="A0A0F8WZT9"/>
<evidence type="ECO:0000256" key="1">
    <source>
        <dbReference type="SAM" id="MobiDB-lite"/>
    </source>
</evidence>
<feature type="transmembrane region" description="Helical" evidence="2">
    <location>
        <begin position="7"/>
        <end position="32"/>
    </location>
</feature>
<gene>
    <name evidence="3" type="ORF">AOCH_000243</name>
</gene>
<keyword evidence="2" id="KW-1133">Transmembrane helix</keyword>
<feature type="transmembrane region" description="Helical" evidence="2">
    <location>
        <begin position="44"/>
        <end position="66"/>
    </location>
</feature>
<dbReference type="OrthoDB" id="4188781at2759"/>
<proteinExistence type="predicted"/>
<sequence>MPKASPAYLLGGASLLSTFIVTILDGVCYATSRASVPNTSTVEAVIVSLSTLSCVVLLVMVLLWMNDLKVDSRVQQKPWRRCTYGTAIGYLSLATGITAAGIAWSAVQSLSGASGSESESRKSSATSNRQSVLIARCVLWAISVLSQGTLSGYLLTRTRKDNPSQWPTLISHELDAIILPNPSGTIHQVEAAKTPSQTTESQRPSIDPKDDRLPPIQPSASRTASQGSNRFSDRTLFHQDSKPNSIDLNLTKTTTLVSYPDSVTTRSKPDPYPDDPDLESAADPLSRTQQLHRSNSDLKRSLDSVLLRPLSSALSSPIPSSSSSSSPTQIDAIAKRPLPKLNLPDESNIHPLFRSDSRSPPPTPTPGTIVVASPAAGQTISVKALNRMRSTRSVGAHTPRSRSPLFERVDQSETTENAPHLSSSTSSSTPTSSTPASASTSSISIPITQRGICLISGSPLVSDGR</sequence>
<feature type="transmembrane region" description="Helical" evidence="2">
    <location>
        <begin position="87"/>
        <end position="107"/>
    </location>
</feature>
<protein>
    <submittedName>
        <fullName evidence="3">Uncharacterized protein</fullName>
    </submittedName>
</protein>
<comment type="caution">
    <text evidence="3">The sequence shown here is derived from an EMBL/GenBank/DDBJ whole genome shotgun (WGS) entry which is preliminary data.</text>
</comment>
<feature type="compositionally biased region" description="Polar residues" evidence="1">
    <location>
        <begin position="218"/>
        <end position="230"/>
    </location>
</feature>